<keyword evidence="4" id="KW-0675">Receptor</keyword>
<evidence type="ECO:0000256" key="2">
    <source>
        <dbReference type="PROSITE-ProRule" id="PRU10038"/>
    </source>
</evidence>
<accession>A0A4D6L3X0</accession>
<proteinExistence type="inferred from homology"/>
<dbReference type="GO" id="GO:0016787">
    <property type="term" value="F:hydrolase activity"/>
    <property type="evidence" value="ECO:0007669"/>
    <property type="project" value="InterPro"/>
</dbReference>
<name>A0A4D6L3X0_VIGUN</name>
<dbReference type="Gene3D" id="3.40.50.1820">
    <property type="entry name" value="alpha/beta hydrolase"/>
    <property type="match status" value="1"/>
</dbReference>
<dbReference type="SUPFAM" id="SSF53474">
    <property type="entry name" value="alpha/beta-Hydrolases"/>
    <property type="match status" value="1"/>
</dbReference>
<evidence type="ECO:0000259" key="3">
    <source>
        <dbReference type="Pfam" id="PF07859"/>
    </source>
</evidence>
<sequence>MVVSGHQELLLKYLHVPTKPNFPSVKKFITYSYLPSLPSKPCNPLPFSSHKLKPLHSSTTMDNSASTDSEVAYDIPPILKVYKNGRVERLEGVQVLPPGLHPETNVESKDVIISEQHGISVRFYIPKTTYPPPQKLPLLVYFHGGAFIIETPFSPNYHNLLNKVVSEANVIGVSVHYRRAPEHPVPVAHEDSWAALKWVASHAGGDGPEEWLKEHADFGKVFFAGDSAGANIASYLGIRVGTEGLPGVKVVGIALVHPYFWGVEPLECEAKRPEDAAKVPQLWRFSCPTTSGSDDPIINPSKDPNLGKLGCERVLVCVAEKDLLKDRGWYYKETLDKSAWSGVVEVVETKDENHVFHLLDPSCENAKVLLNRIISFIKQN</sequence>
<feature type="active site" evidence="2">
    <location>
        <position position="227"/>
    </location>
</feature>
<keyword evidence="5" id="KW-1185">Reference proteome</keyword>
<dbReference type="PROSITE" id="PS01174">
    <property type="entry name" value="LIPASE_GDXG_SER"/>
    <property type="match status" value="1"/>
</dbReference>
<protein>
    <submittedName>
        <fullName evidence="4">Gibberellin receptor GID1</fullName>
    </submittedName>
</protein>
<evidence type="ECO:0000313" key="4">
    <source>
        <dbReference type="EMBL" id="QCD83186.1"/>
    </source>
</evidence>
<dbReference type="Pfam" id="PF07859">
    <property type="entry name" value="Abhydrolase_3"/>
    <property type="match status" value="1"/>
</dbReference>
<dbReference type="InterPro" id="IPR029058">
    <property type="entry name" value="AB_hydrolase_fold"/>
</dbReference>
<dbReference type="InterPro" id="IPR050466">
    <property type="entry name" value="Carboxylest/Gibb_receptor"/>
</dbReference>
<comment type="similarity">
    <text evidence="1">Belongs to the 'GDXG' lipolytic enzyme family.</text>
</comment>
<reference evidence="4 5" key="1">
    <citation type="submission" date="2019-04" db="EMBL/GenBank/DDBJ databases">
        <title>An improved genome assembly and genetic linkage map for asparagus bean, Vigna unguiculata ssp. sesquipedialis.</title>
        <authorList>
            <person name="Xia Q."/>
            <person name="Zhang R."/>
            <person name="Dong Y."/>
        </authorList>
    </citation>
    <scope>NUCLEOTIDE SEQUENCE [LARGE SCALE GENOMIC DNA]</scope>
    <source>
        <tissue evidence="4">Leaf</tissue>
    </source>
</reference>
<feature type="domain" description="Alpha/beta hydrolase fold-3" evidence="3">
    <location>
        <begin position="139"/>
        <end position="357"/>
    </location>
</feature>
<evidence type="ECO:0000313" key="5">
    <source>
        <dbReference type="Proteomes" id="UP000501690"/>
    </source>
</evidence>
<dbReference type="Proteomes" id="UP000501690">
    <property type="component" value="Linkage Group LG2"/>
</dbReference>
<dbReference type="PANTHER" id="PTHR23024">
    <property type="entry name" value="ARYLACETAMIDE DEACETYLASE"/>
    <property type="match status" value="1"/>
</dbReference>
<evidence type="ECO:0000256" key="1">
    <source>
        <dbReference type="ARBA" id="ARBA00010515"/>
    </source>
</evidence>
<gene>
    <name evidence="4" type="ORF">DEO72_LG2g3529</name>
</gene>
<dbReference type="InterPro" id="IPR033140">
    <property type="entry name" value="Lipase_GDXG_put_SER_AS"/>
</dbReference>
<dbReference type="AlphaFoldDB" id="A0A4D6L3X0"/>
<dbReference type="PANTHER" id="PTHR23024:SF619">
    <property type="entry name" value="CXE CARBOXYLESTERASE"/>
    <property type="match status" value="1"/>
</dbReference>
<organism evidence="4 5">
    <name type="scientific">Vigna unguiculata</name>
    <name type="common">Cowpea</name>
    <dbReference type="NCBI Taxonomy" id="3917"/>
    <lineage>
        <taxon>Eukaryota</taxon>
        <taxon>Viridiplantae</taxon>
        <taxon>Streptophyta</taxon>
        <taxon>Embryophyta</taxon>
        <taxon>Tracheophyta</taxon>
        <taxon>Spermatophyta</taxon>
        <taxon>Magnoliopsida</taxon>
        <taxon>eudicotyledons</taxon>
        <taxon>Gunneridae</taxon>
        <taxon>Pentapetalae</taxon>
        <taxon>rosids</taxon>
        <taxon>fabids</taxon>
        <taxon>Fabales</taxon>
        <taxon>Fabaceae</taxon>
        <taxon>Papilionoideae</taxon>
        <taxon>50 kb inversion clade</taxon>
        <taxon>NPAAA clade</taxon>
        <taxon>indigoferoid/millettioid clade</taxon>
        <taxon>Phaseoleae</taxon>
        <taxon>Vigna</taxon>
    </lineage>
</organism>
<dbReference type="EMBL" id="CP039346">
    <property type="protein sequence ID" value="QCD83186.1"/>
    <property type="molecule type" value="Genomic_DNA"/>
</dbReference>
<dbReference type="InterPro" id="IPR013094">
    <property type="entry name" value="AB_hydrolase_3"/>
</dbReference>